<evidence type="ECO:0000313" key="1">
    <source>
        <dbReference type="EMBL" id="TGD76087.1"/>
    </source>
</evidence>
<dbReference type="Proteomes" id="UP000298050">
    <property type="component" value="Unassembled WGS sequence"/>
</dbReference>
<reference evidence="1 2" key="1">
    <citation type="submission" date="2019-04" db="EMBL/GenBank/DDBJ databases">
        <title>Taxonomy of novel Haliea sp. from mangrove soil of West Coast of India.</title>
        <authorList>
            <person name="Verma A."/>
            <person name="Kumar P."/>
            <person name="Krishnamurthi S."/>
        </authorList>
    </citation>
    <scope>NUCLEOTIDE SEQUENCE [LARGE SCALE GENOMIC DNA]</scope>
    <source>
        <strain evidence="1 2">SAOS-164</strain>
    </source>
</reference>
<dbReference type="EMBL" id="SRLE01000001">
    <property type="protein sequence ID" value="TGD76087.1"/>
    <property type="molecule type" value="Genomic_DNA"/>
</dbReference>
<comment type="caution">
    <text evidence="1">The sequence shown here is derived from an EMBL/GenBank/DDBJ whole genome shotgun (WGS) entry which is preliminary data.</text>
</comment>
<accession>A0A4Z0M9M8</accession>
<evidence type="ECO:0008006" key="3">
    <source>
        <dbReference type="Google" id="ProtNLM"/>
    </source>
</evidence>
<dbReference type="InterPro" id="IPR015915">
    <property type="entry name" value="Kelch-typ_b-propeller"/>
</dbReference>
<organism evidence="1 2">
    <name type="scientific">Mangrovimicrobium sediminis</name>
    <dbReference type="NCBI Taxonomy" id="2562682"/>
    <lineage>
        <taxon>Bacteria</taxon>
        <taxon>Pseudomonadati</taxon>
        <taxon>Pseudomonadota</taxon>
        <taxon>Gammaproteobacteria</taxon>
        <taxon>Cellvibrionales</taxon>
        <taxon>Halieaceae</taxon>
        <taxon>Mangrovimicrobium</taxon>
    </lineage>
</organism>
<dbReference type="AlphaFoldDB" id="A0A4Z0M9M8"/>
<gene>
    <name evidence="1" type="ORF">E4634_00615</name>
</gene>
<name>A0A4Z0M9M8_9GAMM</name>
<sequence length="455" mass="50307">MSGTPPQLTRDSFRLLPPPPFNPTIRISQSMIWYQDWLYVGGGRGPLKTESRGKQAPADDNALGAEICRYSPTENRWERVYSSPVVGDGEPVARDRSVRAHAITTDKQGVETLYFGIGSLQDQVIIVATEDGSTFRECGEAGLNQPDSDIASIRRLCVVGNKVFTSPVGKNKGRGMADDNVADVVAVFESDTSLTKPWKMVSEPNFGDEHNESINDLIEFNGQLYAATLNRRGGFQVWKSSSKRTSQARWKKVIDNGAYRYAANPVPTCMQVFNGALYIGTGVQRQGKWGNDKYGPIAPELIRVNDDDSWDLICGESRCTPDGLKTPLSGKGAGFDHLFTQAFWTMTEHHGLLYIGTSDWRFWPSYLPRGARHQREDLSQQRVQYLRQETKKFSGHYALYCSADGVNWDTVTQTGLGNNPDNYAIRGLLSTPAGLMVVPASSGKTSAGIELWCAD</sequence>
<protein>
    <recommendedName>
        <fullName evidence="3">Exo-alpha-sialidase</fullName>
    </recommendedName>
</protein>
<keyword evidence="2" id="KW-1185">Reference proteome</keyword>
<dbReference type="RefSeq" id="WP_135440664.1">
    <property type="nucleotide sequence ID" value="NZ_SRLE01000001.1"/>
</dbReference>
<dbReference type="SUPFAM" id="SSF117281">
    <property type="entry name" value="Kelch motif"/>
    <property type="match status" value="1"/>
</dbReference>
<proteinExistence type="predicted"/>
<dbReference type="OrthoDB" id="1746166at2"/>
<evidence type="ECO:0000313" key="2">
    <source>
        <dbReference type="Proteomes" id="UP000298050"/>
    </source>
</evidence>